<dbReference type="STRING" id="54914.AV540_19755"/>
<comment type="caution">
    <text evidence="1">The sequence shown here is derived from an EMBL/GenBank/DDBJ whole genome shotgun (WGS) entry which is preliminary data.</text>
</comment>
<evidence type="ECO:0000313" key="2">
    <source>
        <dbReference type="Proteomes" id="UP000316882"/>
    </source>
</evidence>
<name>A0A4Y3PKZ5_BREPA</name>
<dbReference type="AlphaFoldDB" id="A0A4Y3PKZ5"/>
<evidence type="ECO:0000313" key="1">
    <source>
        <dbReference type="EMBL" id="GEB31111.1"/>
    </source>
</evidence>
<dbReference type="EMBL" id="BJMH01000002">
    <property type="protein sequence ID" value="GEB31111.1"/>
    <property type="molecule type" value="Genomic_DNA"/>
</dbReference>
<reference evidence="1 2" key="1">
    <citation type="submission" date="2019-06" db="EMBL/GenBank/DDBJ databases">
        <title>Whole genome shotgun sequence of Brevibacillus parabrevis NBRC 12334.</title>
        <authorList>
            <person name="Hosoyama A."/>
            <person name="Uohara A."/>
            <person name="Ohji S."/>
            <person name="Ichikawa N."/>
        </authorList>
    </citation>
    <scope>NUCLEOTIDE SEQUENCE [LARGE SCALE GENOMIC DNA]</scope>
    <source>
        <strain evidence="1 2">NBRC 12334</strain>
    </source>
</reference>
<accession>A0A4Y3PKZ5</accession>
<sequence>MDENVKRLYDKAGFGSYTGGAGLQAEIKQLVTADPAPRSFESLASLVELLLAHPRTAVFVTEKVLRAFYKPAPSADEIEYFARIYRHFRSIYASVIDGYLGGAHKNVLGQTYETLPIFRTGS</sequence>
<dbReference type="RefSeq" id="WP_122965072.1">
    <property type="nucleotide sequence ID" value="NZ_BJMH01000002.1"/>
</dbReference>
<dbReference type="Proteomes" id="UP000316882">
    <property type="component" value="Unassembled WGS sequence"/>
</dbReference>
<proteinExistence type="predicted"/>
<keyword evidence="2" id="KW-1185">Reference proteome</keyword>
<protein>
    <submittedName>
        <fullName evidence="1">Uncharacterized protein</fullName>
    </submittedName>
</protein>
<organism evidence="1 2">
    <name type="scientific">Brevibacillus parabrevis</name>
    <dbReference type="NCBI Taxonomy" id="54914"/>
    <lineage>
        <taxon>Bacteria</taxon>
        <taxon>Bacillati</taxon>
        <taxon>Bacillota</taxon>
        <taxon>Bacilli</taxon>
        <taxon>Bacillales</taxon>
        <taxon>Paenibacillaceae</taxon>
        <taxon>Brevibacillus</taxon>
    </lineage>
</organism>
<gene>
    <name evidence="1" type="ORF">BPA01_06910</name>
</gene>